<keyword evidence="12" id="KW-0732">Signal</keyword>
<evidence type="ECO:0000256" key="10">
    <source>
        <dbReference type="PROSITE-ProRule" id="PRU01360"/>
    </source>
</evidence>
<evidence type="ECO:0000259" key="14">
    <source>
        <dbReference type="Pfam" id="PF07715"/>
    </source>
</evidence>
<evidence type="ECO:0000259" key="13">
    <source>
        <dbReference type="Pfam" id="PF00593"/>
    </source>
</evidence>
<evidence type="ECO:0000256" key="12">
    <source>
        <dbReference type="SAM" id="SignalP"/>
    </source>
</evidence>
<evidence type="ECO:0000256" key="2">
    <source>
        <dbReference type="ARBA" id="ARBA00009810"/>
    </source>
</evidence>
<keyword evidence="5 10" id="KW-0812">Transmembrane</keyword>
<dbReference type="PANTHER" id="PTHR47234">
    <property type="match status" value="1"/>
</dbReference>
<evidence type="ECO:0000256" key="7">
    <source>
        <dbReference type="ARBA" id="ARBA00023136"/>
    </source>
</evidence>
<dbReference type="PROSITE" id="PS52016">
    <property type="entry name" value="TONB_DEPENDENT_REC_3"/>
    <property type="match status" value="1"/>
</dbReference>
<keyword evidence="7 10" id="KW-0472">Membrane</keyword>
<proteinExistence type="inferred from homology"/>
<evidence type="ECO:0000256" key="6">
    <source>
        <dbReference type="ARBA" id="ARBA00023077"/>
    </source>
</evidence>
<dbReference type="Gene3D" id="2.40.170.20">
    <property type="entry name" value="TonB-dependent receptor, beta-barrel domain"/>
    <property type="match status" value="1"/>
</dbReference>
<dbReference type="Pfam" id="PF00593">
    <property type="entry name" value="TonB_dep_Rec_b-barrel"/>
    <property type="match status" value="1"/>
</dbReference>
<dbReference type="InterPro" id="IPR000531">
    <property type="entry name" value="Beta-barrel_TonB"/>
</dbReference>
<dbReference type="Gene3D" id="2.170.130.10">
    <property type="entry name" value="TonB-dependent receptor, plug domain"/>
    <property type="match status" value="1"/>
</dbReference>
<evidence type="ECO:0000256" key="11">
    <source>
        <dbReference type="RuleBase" id="RU003357"/>
    </source>
</evidence>
<comment type="subcellular location">
    <subcellularLocation>
        <location evidence="1 10">Cell outer membrane</location>
        <topology evidence="1 10">Multi-pass membrane protein</topology>
    </subcellularLocation>
</comment>
<name>A0ABQ2Y3D5_9BURK</name>
<evidence type="ECO:0000256" key="1">
    <source>
        <dbReference type="ARBA" id="ARBA00004571"/>
    </source>
</evidence>
<dbReference type="InterPro" id="IPR036942">
    <property type="entry name" value="Beta-barrel_TonB_sf"/>
</dbReference>
<keyword evidence="6 11" id="KW-0798">TonB box</keyword>
<organism evidence="15 16">
    <name type="scientific">Undibacterium squillarum</name>
    <dbReference type="NCBI Taxonomy" id="1131567"/>
    <lineage>
        <taxon>Bacteria</taxon>
        <taxon>Pseudomonadati</taxon>
        <taxon>Pseudomonadota</taxon>
        <taxon>Betaproteobacteria</taxon>
        <taxon>Burkholderiales</taxon>
        <taxon>Oxalobacteraceae</taxon>
        <taxon>Undibacterium</taxon>
    </lineage>
</organism>
<comment type="similarity">
    <text evidence="2 10 11">Belongs to the TonB-dependent receptor family.</text>
</comment>
<protein>
    <submittedName>
        <fullName evidence="15">TonB-dependent receptor</fullName>
    </submittedName>
</protein>
<keyword evidence="8 15" id="KW-0675">Receptor</keyword>
<dbReference type="CDD" id="cd01347">
    <property type="entry name" value="ligand_gated_channel"/>
    <property type="match status" value="1"/>
</dbReference>
<reference evidence="16" key="1">
    <citation type="journal article" date="2019" name="Int. J. Syst. Evol. Microbiol.">
        <title>The Global Catalogue of Microorganisms (GCM) 10K type strain sequencing project: providing services to taxonomists for standard genome sequencing and annotation.</title>
        <authorList>
            <consortium name="The Broad Institute Genomics Platform"/>
            <consortium name="The Broad Institute Genome Sequencing Center for Infectious Disease"/>
            <person name="Wu L."/>
            <person name="Ma J."/>
        </authorList>
    </citation>
    <scope>NUCLEOTIDE SEQUENCE [LARGE SCALE GENOMIC DNA]</scope>
    <source>
        <strain evidence="16">KCTC 23917</strain>
    </source>
</reference>
<feature type="signal peptide" evidence="12">
    <location>
        <begin position="1"/>
        <end position="28"/>
    </location>
</feature>
<evidence type="ECO:0000256" key="3">
    <source>
        <dbReference type="ARBA" id="ARBA00022448"/>
    </source>
</evidence>
<evidence type="ECO:0000256" key="8">
    <source>
        <dbReference type="ARBA" id="ARBA00023170"/>
    </source>
</evidence>
<gene>
    <name evidence="15" type="ORF">GCM10010946_32530</name>
</gene>
<evidence type="ECO:0000256" key="9">
    <source>
        <dbReference type="ARBA" id="ARBA00023237"/>
    </source>
</evidence>
<dbReference type="InterPro" id="IPR012910">
    <property type="entry name" value="Plug_dom"/>
</dbReference>
<dbReference type="Proteomes" id="UP000653343">
    <property type="component" value="Unassembled WGS sequence"/>
</dbReference>
<dbReference type="InterPro" id="IPR039426">
    <property type="entry name" value="TonB-dep_rcpt-like"/>
</dbReference>
<feature type="domain" description="TonB-dependent receptor-like beta-barrel" evidence="13">
    <location>
        <begin position="401"/>
        <end position="873"/>
    </location>
</feature>
<sequence>MFTTKTSVALVRMALASLAGVAILPAVAQEKSTAEPKVQRVEITGSNIKRLDKEGVSPVTTITKEQIARSGATSVMDLMRDLAAIGNNGGEYAGSNSFRNGATEASLRGLPTLVLLNGYRLPMSGSDGYSGGTSVDLNTLPLAAIERVEVLKDGASAIYGTDAVGGVINFITKQSSTGVTVDASIGRTTWNDGGVGKASVSGGFGDRGQDNFNLTYALSAEKTQAIRGKDRDWANKTDFTSMGGLYQGSVYGAKGTDPGTLSLGGSQRMPDPACDAAHTKPYPDAPEWFAAPNRNACMYSTAEGIDLRSPMNRYSLTSVLNYDVSENTSLFAQLFMNHYDTKMTAPPSWIQNADRSGAMRVAANNPFNTYGVPVVIRRLFPAAEGGAKSDVNSVWMVAGAKTTLKDWELSFSAGHSEERGDIRVLGSYMHDKMQDYLNTGKFNPFGGNNNSAQIINELTADQFVKTKAKTDFVKLLASTELSKLPGGAIGLALGTEAKRESISYTPSSAWQNGEIANYTILRGINGSENLKALFGEVSLPLLKSLEVQAAVRYDNYQYAGSTTNPKLGIRWKAMDQLMVRTSYSTGFRAPSLSQRFSEGRGGFGMTRDPKRCLTGNVYFEQSCSGSVLSLVSGTKDLQPEKSSQFNLGFIFEPTQNLSLGLTYWNIRWTNRIDSLDNDIVLAGEDGAYKNNVTRLPVSQDDLDAYNALTPAQRTAMGPLVGRLKQLTVGFINRSKVTTSGFDLDASYTIKTPEAGKFRIYGDSTYTVKYDTSLLEGDPLINCHGTMGCESGQYRNPSFIGNLGVAWEKGAWATNTSLKYTSAYHVPRNPDDTINRYYDMYERGFMVGASTVVNASVTYTGFKNTTLRVGVNNLFNRDPSFDVSSSIGYDREFGDPRGRYVYVSGSYRF</sequence>
<accession>A0ABQ2Y3D5</accession>
<comment type="caution">
    <text evidence="15">The sequence shown here is derived from an EMBL/GenBank/DDBJ whole genome shotgun (WGS) entry which is preliminary data.</text>
</comment>
<dbReference type="PANTHER" id="PTHR47234:SF2">
    <property type="entry name" value="TONB-DEPENDENT RECEPTOR"/>
    <property type="match status" value="1"/>
</dbReference>
<keyword evidence="4 10" id="KW-1134">Transmembrane beta strand</keyword>
<evidence type="ECO:0000313" key="16">
    <source>
        <dbReference type="Proteomes" id="UP000653343"/>
    </source>
</evidence>
<feature type="domain" description="TonB-dependent receptor plug" evidence="14">
    <location>
        <begin position="56"/>
        <end position="167"/>
    </location>
</feature>
<dbReference type="InterPro" id="IPR037066">
    <property type="entry name" value="Plug_dom_sf"/>
</dbReference>
<dbReference type="SUPFAM" id="SSF56935">
    <property type="entry name" value="Porins"/>
    <property type="match status" value="1"/>
</dbReference>
<dbReference type="RefSeq" id="WP_189358392.1">
    <property type="nucleotide sequence ID" value="NZ_BMYU01000010.1"/>
</dbReference>
<keyword evidence="3 10" id="KW-0813">Transport</keyword>
<keyword evidence="16" id="KW-1185">Reference proteome</keyword>
<dbReference type="Pfam" id="PF07715">
    <property type="entry name" value="Plug"/>
    <property type="match status" value="1"/>
</dbReference>
<evidence type="ECO:0000313" key="15">
    <source>
        <dbReference type="EMBL" id="GGX51299.1"/>
    </source>
</evidence>
<keyword evidence="9 10" id="KW-0998">Cell outer membrane</keyword>
<evidence type="ECO:0000256" key="5">
    <source>
        <dbReference type="ARBA" id="ARBA00022692"/>
    </source>
</evidence>
<feature type="chain" id="PRO_5047362872" evidence="12">
    <location>
        <begin position="29"/>
        <end position="908"/>
    </location>
</feature>
<dbReference type="EMBL" id="BMYU01000010">
    <property type="protein sequence ID" value="GGX51299.1"/>
    <property type="molecule type" value="Genomic_DNA"/>
</dbReference>
<evidence type="ECO:0000256" key="4">
    <source>
        <dbReference type="ARBA" id="ARBA00022452"/>
    </source>
</evidence>